<reference evidence="7 8" key="1">
    <citation type="submission" date="2019-12" db="EMBL/GenBank/DDBJ databases">
        <authorList>
            <person name="Li M."/>
        </authorList>
    </citation>
    <scope>NUCLEOTIDE SEQUENCE [LARGE SCALE GENOMIC DNA]</scope>
    <source>
        <strain evidence="7 8">GBMRC 2024</strain>
    </source>
</reference>
<sequence>MTQMTQPRMTQTALPEPRSAGPGRPREFDLAQVLDRAVLVFREKGYNAASIGDLCAATKLSSGSLYKAFKGKQGIFLAALARYVSGRDAVLAARLSEAPSGRAELRAFISVYVEASQGAEGRTGCMVVAALAEITTFDPALSEPVRQAYGRLEARILGIFARGQADGTLRVCGDPVTRARLLLYTLQGMRLAGKVGCAEAGTAHLVDEVLQLFD</sequence>
<dbReference type="Pfam" id="PF16925">
    <property type="entry name" value="TetR_C_13"/>
    <property type="match status" value="1"/>
</dbReference>
<dbReference type="Gene3D" id="1.10.357.10">
    <property type="entry name" value="Tetracycline Repressor, domain 2"/>
    <property type="match status" value="1"/>
</dbReference>
<keyword evidence="8" id="KW-1185">Reference proteome</keyword>
<feature type="domain" description="HTH tetR-type" evidence="6">
    <location>
        <begin position="27"/>
        <end position="87"/>
    </location>
</feature>
<evidence type="ECO:0000256" key="3">
    <source>
        <dbReference type="ARBA" id="ARBA00023163"/>
    </source>
</evidence>
<dbReference type="PROSITE" id="PS50977">
    <property type="entry name" value="HTH_TETR_2"/>
    <property type="match status" value="1"/>
</dbReference>
<evidence type="ECO:0000259" key="6">
    <source>
        <dbReference type="PROSITE" id="PS50977"/>
    </source>
</evidence>
<gene>
    <name evidence="7" type="ORF">GR170_06160</name>
</gene>
<feature type="compositionally biased region" description="Low complexity" evidence="5">
    <location>
        <begin position="1"/>
        <end position="12"/>
    </location>
</feature>
<dbReference type="Proteomes" id="UP000477911">
    <property type="component" value="Unassembled WGS sequence"/>
</dbReference>
<dbReference type="AlphaFoldDB" id="A0A6L7G0E4"/>
<dbReference type="PRINTS" id="PR00455">
    <property type="entry name" value="HTHTETR"/>
</dbReference>
<dbReference type="InterPro" id="IPR011075">
    <property type="entry name" value="TetR_C"/>
</dbReference>
<dbReference type="RefSeq" id="WP_160892704.1">
    <property type="nucleotide sequence ID" value="NZ_WUMU01000004.1"/>
</dbReference>
<dbReference type="SUPFAM" id="SSF46689">
    <property type="entry name" value="Homeodomain-like"/>
    <property type="match status" value="1"/>
</dbReference>
<feature type="region of interest" description="Disordered" evidence="5">
    <location>
        <begin position="1"/>
        <end position="26"/>
    </location>
</feature>
<evidence type="ECO:0000256" key="5">
    <source>
        <dbReference type="SAM" id="MobiDB-lite"/>
    </source>
</evidence>
<accession>A0A6L7G0E4</accession>
<dbReference type="InterPro" id="IPR009057">
    <property type="entry name" value="Homeodomain-like_sf"/>
</dbReference>
<evidence type="ECO:0000313" key="7">
    <source>
        <dbReference type="EMBL" id="MXN17409.1"/>
    </source>
</evidence>
<dbReference type="InterPro" id="IPR001647">
    <property type="entry name" value="HTH_TetR"/>
</dbReference>
<proteinExistence type="predicted"/>
<evidence type="ECO:0000256" key="4">
    <source>
        <dbReference type="PROSITE-ProRule" id="PRU00335"/>
    </source>
</evidence>
<comment type="caution">
    <text evidence="7">The sequence shown here is derived from an EMBL/GenBank/DDBJ whole genome shotgun (WGS) entry which is preliminary data.</text>
</comment>
<dbReference type="Pfam" id="PF00440">
    <property type="entry name" value="TetR_N"/>
    <property type="match status" value="1"/>
</dbReference>
<keyword evidence="1" id="KW-0805">Transcription regulation</keyword>
<evidence type="ECO:0000256" key="1">
    <source>
        <dbReference type="ARBA" id="ARBA00023015"/>
    </source>
</evidence>
<evidence type="ECO:0000256" key="2">
    <source>
        <dbReference type="ARBA" id="ARBA00023125"/>
    </source>
</evidence>
<dbReference type="InterPro" id="IPR023772">
    <property type="entry name" value="DNA-bd_HTH_TetR-type_CS"/>
</dbReference>
<dbReference type="PANTHER" id="PTHR47506:SF10">
    <property type="entry name" value="TRANSCRIPTIONAL REGULATORY PROTEIN"/>
    <property type="match status" value="1"/>
</dbReference>
<dbReference type="EMBL" id="WUMU01000004">
    <property type="protein sequence ID" value="MXN17409.1"/>
    <property type="molecule type" value="Genomic_DNA"/>
</dbReference>
<name>A0A6L7G0E4_9RHOB</name>
<dbReference type="PROSITE" id="PS01081">
    <property type="entry name" value="HTH_TETR_1"/>
    <property type="match status" value="1"/>
</dbReference>
<evidence type="ECO:0000313" key="8">
    <source>
        <dbReference type="Proteomes" id="UP000477911"/>
    </source>
</evidence>
<protein>
    <submittedName>
        <fullName evidence="7">TetR family transcriptional regulator</fullName>
    </submittedName>
</protein>
<dbReference type="SUPFAM" id="SSF48498">
    <property type="entry name" value="Tetracyclin repressor-like, C-terminal domain"/>
    <property type="match status" value="1"/>
</dbReference>
<dbReference type="PANTHER" id="PTHR47506">
    <property type="entry name" value="TRANSCRIPTIONAL REGULATORY PROTEIN"/>
    <property type="match status" value="1"/>
</dbReference>
<keyword evidence="3" id="KW-0804">Transcription</keyword>
<organism evidence="7 8">
    <name type="scientific">Pseudooceanicola albus</name>
    <dbReference type="NCBI Taxonomy" id="2692189"/>
    <lineage>
        <taxon>Bacteria</taxon>
        <taxon>Pseudomonadati</taxon>
        <taxon>Pseudomonadota</taxon>
        <taxon>Alphaproteobacteria</taxon>
        <taxon>Rhodobacterales</taxon>
        <taxon>Paracoccaceae</taxon>
        <taxon>Pseudooceanicola</taxon>
    </lineage>
</organism>
<keyword evidence="2 4" id="KW-0238">DNA-binding</keyword>
<dbReference type="GO" id="GO:0003677">
    <property type="term" value="F:DNA binding"/>
    <property type="evidence" value="ECO:0007669"/>
    <property type="project" value="UniProtKB-UniRule"/>
</dbReference>
<feature type="DNA-binding region" description="H-T-H motif" evidence="4">
    <location>
        <begin position="50"/>
        <end position="69"/>
    </location>
</feature>
<dbReference type="InterPro" id="IPR036271">
    <property type="entry name" value="Tet_transcr_reg_TetR-rel_C_sf"/>
</dbReference>